<dbReference type="NCBIfam" id="TIGR02532">
    <property type="entry name" value="IV_pilin_GFxxxE"/>
    <property type="match status" value="1"/>
</dbReference>
<dbReference type="InterPro" id="IPR002416">
    <property type="entry name" value="T2SS_protein-GspH"/>
</dbReference>
<keyword evidence="7 10" id="KW-1133">Transmembrane helix</keyword>
<keyword evidence="3" id="KW-1003">Cell membrane</keyword>
<dbReference type="GO" id="GO:0005886">
    <property type="term" value="C:plasma membrane"/>
    <property type="evidence" value="ECO:0007669"/>
    <property type="project" value="UniProtKB-SubCell"/>
</dbReference>
<comment type="subcellular location">
    <subcellularLocation>
        <location evidence="1">Cell inner membrane</location>
        <topology evidence="1">Single-pass membrane protein</topology>
    </subcellularLocation>
</comment>
<dbReference type="SUPFAM" id="SSF54523">
    <property type="entry name" value="Pili subunits"/>
    <property type="match status" value="1"/>
</dbReference>
<dbReference type="Pfam" id="PF07963">
    <property type="entry name" value="N_methyl"/>
    <property type="match status" value="1"/>
</dbReference>
<organism evidence="11 12">
    <name type="scientific">Halopseudomonas pachastrellae</name>
    <dbReference type="NCBI Taxonomy" id="254161"/>
    <lineage>
        <taxon>Bacteria</taxon>
        <taxon>Pseudomonadati</taxon>
        <taxon>Pseudomonadota</taxon>
        <taxon>Gammaproteobacteria</taxon>
        <taxon>Pseudomonadales</taxon>
        <taxon>Pseudomonadaceae</taxon>
        <taxon>Halopseudomonas</taxon>
    </lineage>
</organism>
<evidence type="ECO:0000256" key="4">
    <source>
        <dbReference type="ARBA" id="ARBA00022481"/>
    </source>
</evidence>
<keyword evidence="6 10" id="KW-0812">Transmembrane</keyword>
<keyword evidence="4" id="KW-0488">Methylation</keyword>
<protein>
    <recommendedName>
        <fullName evidence="2">Type II secretion system protein H</fullName>
    </recommendedName>
    <alternativeName>
        <fullName evidence="9">General secretion pathway protein H</fullName>
    </alternativeName>
</protein>
<evidence type="ECO:0000256" key="10">
    <source>
        <dbReference type="SAM" id="Phobius"/>
    </source>
</evidence>
<evidence type="ECO:0000256" key="6">
    <source>
        <dbReference type="ARBA" id="ARBA00022692"/>
    </source>
</evidence>
<dbReference type="STRING" id="254161.SAMN05216256_11356"/>
<dbReference type="Proteomes" id="UP000242847">
    <property type="component" value="Unassembled WGS sequence"/>
</dbReference>
<dbReference type="EMBL" id="MUBC01000005">
    <property type="protein sequence ID" value="ONM45260.1"/>
    <property type="molecule type" value="Genomic_DNA"/>
</dbReference>
<evidence type="ECO:0000256" key="8">
    <source>
        <dbReference type="ARBA" id="ARBA00023136"/>
    </source>
</evidence>
<evidence type="ECO:0000256" key="7">
    <source>
        <dbReference type="ARBA" id="ARBA00022989"/>
    </source>
</evidence>
<gene>
    <name evidence="11" type="ORF">BXT89_03495</name>
</gene>
<dbReference type="InterPro" id="IPR049875">
    <property type="entry name" value="TypeII_GspH"/>
</dbReference>
<accession>A0A1S8DKX7</accession>
<dbReference type="PRINTS" id="PR00885">
    <property type="entry name" value="BCTERIALGSPH"/>
</dbReference>
<reference evidence="11 12" key="1">
    <citation type="submission" date="2017-01" db="EMBL/GenBank/DDBJ databases">
        <title>Draft genome sequence of Pseudomonas pachastrellae type strain CCUG 46540T from a deep sea.</title>
        <authorList>
            <person name="Gomila M."/>
            <person name="Mulet M."/>
            <person name="Lalucat J."/>
            <person name="Garcia-Valdes E."/>
        </authorList>
    </citation>
    <scope>NUCLEOTIDE SEQUENCE [LARGE SCALE GENOMIC DNA]</scope>
    <source>
        <strain evidence="11 12">CCUG 46540</strain>
    </source>
</reference>
<feature type="transmembrane region" description="Helical" evidence="10">
    <location>
        <begin position="12"/>
        <end position="40"/>
    </location>
</feature>
<dbReference type="AlphaFoldDB" id="A0A1S8DKX7"/>
<dbReference type="InterPro" id="IPR045584">
    <property type="entry name" value="Pilin-like"/>
</dbReference>
<name>A0A1S8DKX7_9GAMM</name>
<dbReference type="PROSITE" id="PS00409">
    <property type="entry name" value="PROKAR_NTER_METHYL"/>
    <property type="match status" value="1"/>
</dbReference>
<dbReference type="OrthoDB" id="7024399at2"/>
<keyword evidence="12" id="KW-1185">Reference proteome</keyword>
<dbReference type="RefSeq" id="WP_083724739.1">
    <property type="nucleotide sequence ID" value="NZ_FOUD01000013.1"/>
</dbReference>
<evidence type="ECO:0000256" key="9">
    <source>
        <dbReference type="ARBA" id="ARBA00030775"/>
    </source>
</evidence>
<evidence type="ECO:0000256" key="3">
    <source>
        <dbReference type="ARBA" id="ARBA00022475"/>
    </source>
</evidence>
<evidence type="ECO:0000313" key="12">
    <source>
        <dbReference type="Proteomes" id="UP000242847"/>
    </source>
</evidence>
<keyword evidence="5" id="KW-0997">Cell inner membrane</keyword>
<dbReference type="GO" id="GO:0015627">
    <property type="term" value="C:type II protein secretion system complex"/>
    <property type="evidence" value="ECO:0007669"/>
    <property type="project" value="InterPro"/>
</dbReference>
<comment type="caution">
    <text evidence="11">The sequence shown here is derived from an EMBL/GenBank/DDBJ whole genome shotgun (WGS) entry which is preliminary data.</text>
</comment>
<dbReference type="Gene3D" id="3.55.40.10">
    <property type="entry name" value="minor pseudopilin epsh domain"/>
    <property type="match status" value="1"/>
</dbReference>
<sequence length="180" mass="19602">MSASPARRPASAASAGFTLIEVLVVLVLIGVIAGLATLSLGNGAERELRKESDRLAAVLRLARDELLISGGNERALGLRRDSYSVLDLVLLDDASREWRPVQDPQLGPHWLTEGLIELDFEADEQAGRLSGSTTWTPQIRLGNTGEMTPGLIVLTETKGDLKRYIRTDLNGQIEVFSERP</sequence>
<evidence type="ECO:0000256" key="1">
    <source>
        <dbReference type="ARBA" id="ARBA00004377"/>
    </source>
</evidence>
<evidence type="ECO:0000256" key="2">
    <source>
        <dbReference type="ARBA" id="ARBA00021549"/>
    </source>
</evidence>
<evidence type="ECO:0000313" key="11">
    <source>
        <dbReference type="EMBL" id="ONM45260.1"/>
    </source>
</evidence>
<dbReference type="GO" id="GO:0015628">
    <property type="term" value="P:protein secretion by the type II secretion system"/>
    <property type="evidence" value="ECO:0007669"/>
    <property type="project" value="InterPro"/>
</dbReference>
<dbReference type="InterPro" id="IPR012902">
    <property type="entry name" value="N_methyl_site"/>
</dbReference>
<dbReference type="NCBIfam" id="TIGR01708">
    <property type="entry name" value="typeII_sec_gspH"/>
    <property type="match status" value="1"/>
</dbReference>
<proteinExistence type="predicted"/>
<keyword evidence="8 10" id="KW-0472">Membrane</keyword>
<evidence type="ECO:0000256" key="5">
    <source>
        <dbReference type="ARBA" id="ARBA00022519"/>
    </source>
</evidence>